<proteinExistence type="inferred from homology"/>
<comment type="caution">
    <text evidence="9">The sequence shown here is derived from an EMBL/GenBank/DDBJ whole genome shotgun (WGS) entry which is preliminary data.</text>
</comment>
<comment type="similarity">
    <text evidence="2">Belongs to the class-III pyridine nucleotide-disulfide oxidoreductase family.</text>
</comment>
<dbReference type="EMBL" id="BMHA01000009">
    <property type="protein sequence ID" value="GGI07836.1"/>
    <property type="molecule type" value="Genomic_DNA"/>
</dbReference>
<keyword evidence="3" id="KW-0285">Flavoprotein</keyword>
<protein>
    <submittedName>
        <fullName evidence="9">Flavoprotein oxidoreductase</fullName>
    </submittedName>
</protein>
<dbReference type="PANTHER" id="PTHR43429:SF1">
    <property type="entry name" value="NAD(P)H SULFUR OXIDOREDUCTASE (COA-DEPENDENT)"/>
    <property type="match status" value="1"/>
</dbReference>
<dbReference type="SUPFAM" id="SSF51905">
    <property type="entry name" value="FAD/NAD(P)-binding domain"/>
    <property type="match status" value="2"/>
</dbReference>
<evidence type="ECO:0000313" key="9">
    <source>
        <dbReference type="EMBL" id="GGI07836.1"/>
    </source>
</evidence>
<dbReference type="Pfam" id="PF02852">
    <property type="entry name" value="Pyr_redox_dim"/>
    <property type="match status" value="1"/>
</dbReference>
<feature type="domain" description="Pyridine nucleotide-disulphide oxidoreductase dimerisation" evidence="7">
    <location>
        <begin position="335"/>
        <end position="438"/>
    </location>
</feature>
<evidence type="ECO:0000256" key="1">
    <source>
        <dbReference type="ARBA" id="ARBA00001974"/>
    </source>
</evidence>
<evidence type="ECO:0000259" key="8">
    <source>
        <dbReference type="Pfam" id="PF07992"/>
    </source>
</evidence>
<reference evidence="9" key="2">
    <citation type="submission" date="2020-09" db="EMBL/GenBank/DDBJ databases">
        <authorList>
            <person name="Sun Q."/>
            <person name="Zhou Y."/>
        </authorList>
    </citation>
    <scope>NUCLEOTIDE SEQUENCE</scope>
    <source>
        <strain evidence="9">CGMCC 1.14988</strain>
    </source>
</reference>
<evidence type="ECO:0000256" key="5">
    <source>
        <dbReference type="ARBA" id="ARBA00023002"/>
    </source>
</evidence>
<dbReference type="Gene3D" id="3.50.50.60">
    <property type="entry name" value="FAD/NAD(P)-binding domain"/>
    <property type="match status" value="2"/>
</dbReference>
<dbReference type="Proteomes" id="UP000650511">
    <property type="component" value="Unassembled WGS sequence"/>
</dbReference>
<dbReference type="InterPro" id="IPR016156">
    <property type="entry name" value="FAD/NAD-linked_Rdtase_dimer_sf"/>
</dbReference>
<evidence type="ECO:0000259" key="7">
    <source>
        <dbReference type="Pfam" id="PF02852"/>
    </source>
</evidence>
<comment type="cofactor">
    <cofactor evidence="1">
        <name>FAD</name>
        <dbReference type="ChEBI" id="CHEBI:57692"/>
    </cofactor>
</comment>
<reference evidence="9" key="1">
    <citation type="journal article" date="2014" name="Int. J. Syst. Evol. Microbiol.">
        <title>Complete genome sequence of Corynebacterium casei LMG S-19264T (=DSM 44701T), isolated from a smear-ripened cheese.</title>
        <authorList>
            <consortium name="US DOE Joint Genome Institute (JGI-PGF)"/>
            <person name="Walter F."/>
            <person name="Albersmeier A."/>
            <person name="Kalinowski J."/>
            <person name="Ruckert C."/>
        </authorList>
    </citation>
    <scope>NUCLEOTIDE SEQUENCE</scope>
    <source>
        <strain evidence="9">CGMCC 1.14988</strain>
    </source>
</reference>
<evidence type="ECO:0000256" key="6">
    <source>
        <dbReference type="ARBA" id="ARBA00023284"/>
    </source>
</evidence>
<keyword evidence="4" id="KW-0274">FAD</keyword>
<feature type="domain" description="FAD/NAD(P)-binding" evidence="8">
    <location>
        <begin position="4"/>
        <end position="304"/>
    </location>
</feature>
<dbReference type="InterPro" id="IPR023753">
    <property type="entry name" value="FAD/NAD-binding_dom"/>
</dbReference>
<dbReference type="InterPro" id="IPR050260">
    <property type="entry name" value="FAD-bd_OxRdtase"/>
</dbReference>
<name>A0A8J3AFC2_9ACTN</name>
<keyword evidence="10" id="KW-1185">Reference proteome</keyword>
<evidence type="ECO:0000256" key="3">
    <source>
        <dbReference type="ARBA" id="ARBA00022630"/>
    </source>
</evidence>
<gene>
    <name evidence="9" type="ORF">GCM10011354_26080</name>
</gene>
<dbReference type="SUPFAM" id="SSF55424">
    <property type="entry name" value="FAD/NAD-linked reductases, dimerisation (C-terminal) domain"/>
    <property type="match status" value="1"/>
</dbReference>
<keyword evidence="6" id="KW-0676">Redox-active center</keyword>
<dbReference type="RefSeq" id="WP_130651046.1">
    <property type="nucleotide sequence ID" value="NZ_BMHA01000009.1"/>
</dbReference>
<evidence type="ECO:0000313" key="10">
    <source>
        <dbReference type="Proteomes" id="UP000650511"/>
    </source>
</evidence>
<accession>A0A8J3AFC2</accession>
<dbReference type="OrthoDB" id="9802028at2"/>
<organism evidence="9 10">
    <name type="scientific">Egicoccus halophilus</name>
    <dbReference type="NCBI Taxonomy" id="1670830"/>
    <lineage>
        <taxon>Bacteria</taxon>
        <taxon>Bacillati</taxon>
        <taxon>Actinomycetota</taxon>
        <taxon>Nitriliruptoria</taxon>
        <taxon>Egicoccales</taxon>
        <taxon>Egicoccaceae</taxon>
        <taxon>Egicoccus</taxon>
    </lineage>
</organism>
<dbReference type="Pfam" id="PF07992">
    <property type="entry name" value="Pyr_redox_2"/>
    <property type="match status" value="1"/>
</dbReference>
<dbReference type="GO" id="GO:0016491">
    <property type="term" value="F:oxidoreductase activity"/>
    <property type="evidence" value="ECO:0007669"/>
    <property type="project" value="UniProtKB-KW"/>
</dbReference>
<keyword evidence="5" id="KW-0560">Oxidoreductase</keyword>
<evidence type="ECO:0000256" key="4">
    <source>
        <dbReference type="ARBA" id="ARBA00022827"/>
    </source>
</evidence>
<sequence>MTERLVVVGGDAAGMSAASQARRGRGPDALGIVVFERGHDTSYSACGIPYWIGEVVDDRADLVVRTPQEFRDRQAIDVRTRTEAVGVDTAARTVRVRDLDRGREYDESYDQLLLATGAAPRRPDLPGLDGPGVFGVQTLDDGQAILDHLDACRPRRAVVIGAGYIGLEMAEAMVVRGYEVDLVERSDRPMTTLDADLGGRVADAMDGMGIRLHLETDVQGVMHDGDRLRAVATSVGELPTDVVVLGLGATPDARLAVEAGVPVGPETGGVVVDVRQRTRVDGVWAAGDCAEVHHRVSRAPAAIALGTIANKTGRVAGINLGGGYATFPGVLGTAVTKVCGVEIGRTGLGERDAERAGYAPVTATVQTTTKAGYWPDTASMEVKVIAERRSGRLLGAQVVGGAGSCKRIDTFAAALWNEMTVEELLNVDLSYAPPFSPVWDPVLIGARKAWDAVLADLDG</sequence>
<dbReference type="InterPro" id="IPR036188">
    <property type="entry name" value="FAD/NAD-bd_sf"/>
</dbReference>
<evidence type="ECO:0000256" key="2">
    <source>
        <dbReference type="ARBA" id="ARBA00009130"/>
    </source>
</evidence>
<dbReference type="PRINTS" id="PR00368">
    <property type="entry name" value="FADPNR"/>
</dbReference>
<dbReference type="AlphaFoldDB" id="A0A8J3AFC2"/>
<dbReference type="InterPro" id="IPR004099">
    <property type="entry name" value="Pyr_nucl-diS_OxRdtase_dimer"/>
</dbReference>
<dbReference type="PANTHER" id="PTHR43429">
    <property type="entry name" value="PYRIDINE NUCLEOTIDE-DISULFIDE OXIDOREDUCTASE DOMAIN-CONTAINING"/>
    <property type="match status" value="1"/>
</dbReference>
<dbReference type="PRINTS" id="PR00411">
    <property type="entry name" value="PNDRDTASEI"/>
</dbReference>